<dbReference type="NCBIfam" id="TIGR01697">
    <property type="entry name" value="PNPH-PUNA-XAPA"/>
    <property type="match status" value="1"/>
</dbReference>
<dbReference type="EC" id="2.4.2.1" evidence="3"/>
<reference evidence="9 10" key="1">
    <citation type="journal article" date="2004" name="J. Virol.">
        <title>Functional genomics analysis of Singapore grouper iridovirus: complete sequence determination and proteomic analysis.</title>
        <authorList>
            <person name="Song W.J."/>
            <person name="Qin Q.W."/>
            <person name="Qiu J."/>
            <person name="Huang C.H."/>
            <person name="Wang F."/>
            <person name="Hew C.L."/>
        </authorList>
    </citation>
    <scope>NUCLEOTIDE SEQUENCE [LARGE SCALE GENOMIC DNA]</scope>
</reference>
<evidence type="ECO:0000256" key="6">
    <source>
        <dbReference type="ARBA" id="ARBA00031036"/>
    </source>
</evidence>
<dbReference type="Proteomes" id="UP000172127">
    <property type="component" value="Segment"/>
</dbReference>
<gene>
    <name evidence="9" type="ORF">ORF076L</name>
</gene>
<evidence type="ECO:0000256" key="7">
    <source>
        <dbReference type="ARBA" id="ARBA00033072"/>
    </source>
</evidence>
<evidence type="ECO:0000313" key="10">
    <source>
        <dbReference type="Proteomes" id="UP000172127"/>
    </source>
</evidence>
<sequence length="285" mass="30350">MTDYDLAKETAAWLNKQLQIRPVLGIVCGSGLGKIGDSLETSMTVAYSDIPNFPVGSVKGHAGSLIFGSVNGVSCVCMKGRFHLYEGHTAARATFPMRVFKALGVKIVVLTNAAGGLNPSYRPGDFMVVRDHINLPGLAGANPLTGPNDDTEGERFPSMTSVYDKTLRKYAISAARELGMSYATHEGVYCCVNGPSFETPAECKILRLMGSDAVGMSTAPETIVAKHGGMRCLAVSLISNVIASNCETPAEPTHEEVLRAGEEASARMTALVKLVIEKIRGELPR</sequence>
<organism evidence="9 10">
    <name type="scientific">Singapore grouper iridovirus</name>
    <dbReference type="NCBI Taxonomy" id="262968"/>
    <lineage>
        <taxon>Viruses</taxon>
        <taxon>Varidnaviria</taxon>
        <taxon>Bamfordvirae</taxon>
        <taxon>Nucleocytoviricota</taxon>
        <taxon>Megaviricetes</taxon>
        <taxon>Pimascovirales</taxon>
        <taxon>Pimascovirales incertae sedis</taxon>
        <taxon>Iridoviridae</taxon>
        <taxon>Alphairidovirinae</taxon>
        <taxon>Ranavirus</taxon>
        <taxon>Ranavirus epinephelus1</taxon>
    </lineage>
</organism>
<protein>
    <recommendedName>
        <fullName evidence="3">purine-nucleoside phosphorylase</fullName>
        <ecNumber evidence="3">2.4.2.1</ecNumber>
    </recommendedName>
    <alternativeName>
        <fullName evidence="7">Inosine phosphorylase</fullName>
    </alternativeName>
    <alternativeName>
        <fullName evidence="6">Inosine-guanosine phosphorylase</fullName>
    </alternativeName>
</protein>
<dbReference type="GO" id="GO:0004731">
    <property type="term" value="F:purine-nucleoside phosphorylase activity"/>
    <property type="evidence" value="ECO:0007669"/>
    <property type="project" value="UniProtKB-EC"/>
</dbReference>
<dbReference type="InterPro" id="IPR035994">
    <property type="entry name" value="Nucleoside_phosphorylase_sf"/>
</dbReference>
<keyword evidence="10" id="KW-1185">Reference proteome</keyword>
<dbReference type="FunFam" id="3.40.50.1580:FF:000004">
    <property type="entry name" value="Purine nucleoside phosphorylase"/>
    <property type="match status" value="1"/>
</dbReference>
<evidence type="ECO:0000256" key="3">
    <source>
        <dbReference type="ARBA" id="ARBA00011886"/>
    </source>
</evidence>
<dbReference type="GeneID" id="3197105"/>
<dbReference type="InterPro" id="IPR011268">
    <property type="entry name" value="Purine_phosphorylase"/>
</dbReference>
<dbReference type="KEGG" id="vg:3197105"/>
<keyword evidence="5" id="KW-0808">Transferase</keyword>
<dbReference type="GO" id="GO:0009116">
    <property type="term" value="P:nucleoside metabolic process"/>
    <property type="evidence" value="ECO:0007669"/>
    <property type="project" value="InterPro"/>
</dbReference>
<dbReference type="EMBL" id="AY521625">
    <property type="protein sequence ID" value="AAS18091.1"/>
    <property type="molecule type" value="Genomic_DNA"/>
</dbReference>
<evidence type="ECO:0000256" key="2">
    <source>
        <dbReference type="ARBA" id="ARBA00006751"/>
    </source>
</evidence>
<dbReference type="SUPFAM" id="SSF53167">
    <property type="entry name" value="Purine and uridine phosphorylases"/>
    <property type="match status" value="1"/>
</dbReference>
<keyword evidence="4" id="KW-0328">Glycosyltransferase</keyword>
<evidence type="ECO:0000256" key="1">
    <source>
        <dbReference type="ARBA" id="ARBA00005058"/>
    </source>
</evidence>
<dbReference type="PIRSF" id="PIRSF000477">
    <property type="entry name" value="PurNPase"/>
    <property type="match status" value="1"/>
</dbReference>
<evidence type="ECO:0000256" key="4">
    <source>
        <dbReference type="ARBA" id="ARBA00022676"/>
    </source>
</evidence>
<dbReference type="NCBIfam" id="TIGR01700">
    <property type="entry name" value="PNPH"/>
    <property type="match status" value="1"/>
</dbReference>
<proteinExistence type="inferred from homology"/>
<dbReference type="PANTHER" id="PTHR11904:SF9">
    <property type="entry name" value="PURINE NUCLEOSIDE PHOSPHORYLASE-RELATED"/>
    <property type="match status" value="1"/>
</dbReference>
<dbReference type="InterPro" id="IPR000845">
    <property type="entry name" value="Nucleoside_phosphorylase_d"/>
</dbReference>
<name>Q5YFI9_9VIRU</name>
<evidence type="ECO:0000259" key="8">
    <source>
        <dbReference type="Pfam" id="PF01048"/>
    </source>
</evidence>
<dbReference type="CDD" id="cd09009">
    <property type="entry name" value="PNP-EcPNPII_like"/>
    <property type="match status" value="1"/>
</dbReference>
<accession>Q5YFI9</accession>
<dbReference type="PANTHER" id="PTHR11904">
    <property type="entry name" value="METHYLTHIOADENOSINE/PURINE NUCLEOSIDE PHOSPHORYLASE"/>
    <property type="match status" value="1"/>
</dbReference>
<comment type="similarity">
    <text evidence="2">Belongs to the PNP/MTAP phosphorylase family.</text>
</comment>
<dbReference type="NCBIfam" id="NF006054">
    <property type="entry name" value="PRK08202.1"/>
    <property type="match status" value="1"/>
</dbReference>
<dbReference type="RefSeq" id="YP_164171.1">
    <property type="nucleotide sequence ID" value="NC_006549.1"/>
</dbReference>
<feature type="domain" description="Nucleoside phosphorylase" evidence="8">
    <location>
        <begin position="24"/>
        <end position="276"/>
    </location>
</feature>
<evidence type="ECO:0000256" key="5">
    <source>
        <dbReference type="ARBA" id="ARBA00022679"/>
    </source>
</evidence>
<dbReference type="Gene3D" id="3.40.50.1580">
    <property type="entry name" value="Nucleoside phosphorylase domain"/>
    <property type="match status" value="1"/>
</dbReference>
<dbReference type="UniPathway" id="UPA00606"/>
<evidence type="ECO:0000313" key="9">
    <source>
        <dbReference type="EMBL" id="AAS18091.1"/>
    </source>
</evidence>
<dbReference type="InterPro" id="IPR011270">
    <property type="entry name" value="Pur_Nuc_Pase_Ino/Guo-sp"/>
</dbReference>
<comment type="pathway">
    <text evidence="1">Purine metabolism; purine nucleoside salvage.</text>
</comment>
<dbReference type="Pfam" id="PF01048">
    <property type="entry name" value="PNP_UDP_1"/>
    <property type="match status" value="1"/>
</dbReference>